<dbReference type="AlphaFoldDB" id="A0A146G2Y1"/>
<gene>
    <name evidence="2" type="ORF">TSACC_2593</name>
</gene>
<comment type="caution">
    <text evidence="2">The sequence shown here is derived from an EMBL/GenBank/DDBJ whole genome shotgun (WGS) entry which is preliminary data.</text>
</comment>
<dbReference type="InterPro" id="IPR029056">
    <property type="entry name" value="Ribokinase-like"/>
</dbReference>
<dbReference type="STRING" id="690879.TSACC_2593"/>
<reference evidence="3" key="1">
    <citation type="journal article" date="2017" name="Genome Announc.">
        <title>Draft Genome Sequence of Terrimicrobium sacchariphilum NM-5T, a Facultative Anaerobic Soil Bacterium of the Class Spartobacteria.</title>
        <authorList>
            <person name="Qiu Y.L."/>
            <person name="Tourlousse D.M."/>
            <person name="Matsuura N."/>
            <person name="Ohashi A."/>
            <person name="Sekiguchi Y."/>
        </authorList>
    </citation>
    <scope>NUCLEOTIDE SEQUENCE [LARGE SCALE GENOMIC DNA]</scope>
    <source>
        <strain evidence="3">NM-5</strain>
    </source>
</reference>
<evidence type="ECO:0000259" key="1">
    <source>
        <dbReference type="Pfam" id="PF00294"/>
    </source>
</evidence>
<dbReference type="InterPro" id="IPR011611">
    <property type="entry name" value="PfkB_dom"/>
</dbReference>
<accession>A0A146G2Y1</accession>
<dbReference type="Proteomes" id="UP000076023">
    <property type="component" value="Unassembled WGS sequence"/>
</dbReference>
<organism evidence="2 3">
    <name type="scientific">Terrimicrobium sacchariphilum</name>
    <dbReference type="NCBI Taxonomy" id="690879"/>
    <lineage>
        <taxon>Bacteria</taxon>
        <taxon>Pseudomonadati</taxon>
        <taxon>Verrucomicrobiota</taxon>
        <taxon>Terrimicrobiia</taxon>
        <taxon>Terrimicrobiales</taxon>
        <taxon>Terrimicrobiaceae</taxon>
        <taxon>Terrimicrobium</taxon>
    </lineage>
</organism>
<dbReference type="PANTHER" id="PTHR42774:SF3">
    <property type="entry name" value="KETOHEXOKINASE"/>
    <property type="match status" value="1"/>
</dbReference>
<evidence type="ECO:0000313" key="2">
    <source>
        <dbReference type="EMBL" id="GAT32195.1"/>
    </source>
</evidence>
<dbReference type="GO" id="GO:0016301">
    <property type="term" value="F:kinase activity"/>
    <property type="evidence" value="ECO:0007669"/>
    <property type="project" value="UniProtKB-KW"/>
</dbReference>
<protein>
    <submittedName>
        <fullName evidence="2">Sulfofructose kinase</fullName>
    </submittedName>
</protein>
<dbReference type="Gene3D" id="3.40.1190.20">
    <property type="match status" value="1"/>
</dbReference>
<keyword evidence="2" id="KW-0418">Kinase</keyword>
<dbReference type="OrthoDB" id="9813569at2"/>
<dbReference type="InParanoid" id="A0A146G2Y1"/>
<dbReference type="InterPro" id="IPR052562">
    <property type="entry name" value="Ketohexokinase-related"/>
</dbReference>
<dbReference type="SUPFAM" id="SSF53613">
    <property type="entry name" value="Ribokinase-like"/>
    <property type="match status" value="1"/>
</dbReference>
<evidence type="ECO:0000313" key="3">
    <source>
        <dbReference type="Proteomes" id="UP000076023"/>
    </source>
</evidence>
<dbReference type="PANTHER" id="PTHR42774">
    <property type="entry name" value="PHOSPHOTRANSFERASE SYSTEM TRANSPORT PROTEIN"/>
    <property type="match status" value="1"/>
</dbReference>
<keyword evidence="3" id="KW-1185">Reference proteome</keyword>
<sequence>MPYDLIAVGLNAVDVLVRLPETVRHDDKQFVDDLVIQGGAPVGSGCCGVARFGFHVGMVARLGRNTLSSICLEDFHANGVDTGLVVRDEESRPAIALVEIDHRTAARTVFIQMDHYGYLRREDIPNAEIAQARALLVDSYDLDATEAALKAAAGSACRSIMDFESGDPERLKKLLGLGTDAILPLAAARALSGLREPGEVLHALEDWCPGQVVVTDGRHGSWALDRDSGGLRHQPAFVVEAVDTTGCGDAFHAGYIVGLLEDWPLELRMEFGSLLASCVAGRVGGRTALPWRKDAPSMARRETSPALANKLSTLL</sequence>
<dbReference type="Pfam" id="PF00294">
    <property type="entry name" value="PfkB"/>
    <property type="match status" value="1"/>
</dbReference>
<name>A0A146G2Y1_TERSA</name>
<dbReference type="RefSeq" id="WP_075078041.1">
    <property type="nucleotide sequence ID" value="NZ_BDCO01000002.1"/>
</dbReference>
<keyword evidence="2" id="KW-0808">Transferase</keyword>
<proteinExistence type="predicted"/>
<feature type="domain" description="Carbohydrate kinase PfkB" evidence="1">
    <location>
        <begin position="46"/>
        <end position="291"/>
    </location>
</feature>
<dbReference type="EMBL" id="BDCO01000002">
    <property type="protein sequence ID" value="GAT32195.1"/>
    <property type="molecule type" value="Genomic_DNA"/>
</dbReference>